<accession>A0A267G1L6</accession>
<evidence type="ECO:0000313" key="3">
    <source>
        <dbReference type="EMBL" id="PAA89548.1"/>
    </source>
</evidence>
<organism evidence="2 4">
    <name type="scientific">Macrostomum lignano</name>
    <dbReference type="NCBI Taxonomy" id="282301"/>
    <lineage>
        <taxon>Eukaryota</taxon>
        <taxon>Metazoa</taxon>
        <taxon>Spiralia</taxon>
        <taxon>Lophotrochozoa</taxon>
        <taxon>Platyhelminthes</taxon>
        <taxon>Rhabditophora</taxon>
        <taxon>Macrostomorpha</taxon>
        <taxon>Macrostomida</taxon>
        <taxon>Macrostomidae</taxon>
        <taxon>Macrostomum</taxon>
    </lineage>
</organism>
<dbReference type="OrthoDB" id="6264453at2759"/>
<feature type="non-terminal residue" evidence="2">
    <location>
        <position position="1"/>
    </location>
</feature>
<evidence type="ECO:0000313" key="2">
    <source>
        <dbReference type="EMBL" id="PAA80005.1"/>
    </source>
</evidence>
<dbReference type="EMBL" id="NIVC01000604">
    <property type="protein sequence ID" value="PAA80005.1"/>
    <property type="molecule type" value="Genomic_DNA"/>
</dbReference>
<protein>
    <submittedName>
        <fullName evidence="2">Uncharacterized protein</fullName>
    </submittedName>
</protein>
<reference evidence="2 4" key="1">
    <citation type="submission" date="2017-06" db="EMBL/GenBank/DDBJ databases">
        <title>A platform for efficient transgenesis in Macrostomum lignano, a flatworm model organism for stem cell research.</title>
        <authorList>
            <person name="Berezikov E."/>
        </authorList>
    </citation>
    <scope>NUCLEOTIDE SEQUENCE [LARGE SCALE GENOMIC DNA]</scope>
    <source>
        <strain evidence="2">DV1</strain>
        <tissue evidence="2">Whole organism</tissue>
    </source>
</reference>
<evidence type="ECO:0000256" key="1">
    <source>
        <dbReference type="SAM" id="Phobius"/>
    </source>
</evidence>
<keyword evidence="1" id="KW-0472">Membrane</keyword>
<dbReference type="EMBL" id="NIVC01000149">
    <property type="protein sequence ID" value="PAA89548.1"/>
    <property type="molecule type" value="Genomic_DNA"/>
</dbReference>
<keyword evidence="1" id="KW-1133">Transmembrane helix</keyword>
<dbReference type="AlphaFoldDB" id="A0A267G1L6"/>
<proteinExistence type="predicted"/>
<evidence type="ECO:0000313" key="4">
    <source>
        <dbReference type="Proteomes" id="UP000215902"/>
    </source>
</evidence>
<comment type="caution">
    <text evidence="2">The sequence shown here is derived from an EMBL/GenBank/DDBJ whole genome shotgun (WGS) entry which is preliminary data.</text>
</comment>
<feature type="transmembrane region" description="Helical" evidence="1">
    <location>
        <begin position="69"/>
        <end position="97"/>
    </location>
</feature>
<gene>
    <name evidence="3" type="ORF">BOX15_Mlig008045g1</name>
    <name evidence="2" type="ORF">BOX15_Mlig008045g3</name>
</gene>
<feature type="transmembrane region" description="Helical" evidence="1">
    <location>
        <begin position="25"/>
        <end position="49"/>
    </location>
</feature>
<name>A0A267G1L6_9PLAT</name>
<dbReference type="Proteomes" id="UP000215902">
    <property type="component" value="Unassembled WGS sequence"/>
</dbReference>
<keyword evidence="1" id="KW-0812">Transmembrane</keyword>
<sequence length="114" mass="12680">ASPRKHLGSPPVALLFSKLQAKAKLAMLLSAGCLLLTVLLGLGQVASSLTLQEALQDEARLIHFDQSKFLIWVHALVALAILYGILLFIWSFVTIFMKVTGRTRQRRSYEKEDS</sequence>
<keyword evidence="4" id="KW-1185">Reference proteome</keyword>